<dbReference type="SMART" id="SM00448">
    <property type="entry name" value="REC"/>
    <property type="match status" value="1"/>
</dbReference>
<proteinExistence type="predicted"/>
<dbReference type="Gene3D" id="2.40.50.1020">
    <property type="entry name" value="LytTr DNA-binding domain"/>
    <property type="match status" value="1"/>
</dbReference>
<keyword evidence="6" id="KW-1185">Reference proteome</keyword>
<dbReference type="InterPro" id="IPR007492">
    <property type="entry name" value="LytTR_DNA-bd_dom"/>
</dbReference>
<evidence type="ECO:0000256" key="2">
    <source>
        <dbReference type="ARBA" id="ARBA00024867"/>
    </source>
</evidence>
<evidence type="ECO:0000259" key="4">
    <source>
        <dbReference type="PROSITE" id="PS50110"/>
    </source>
</evidence>
<dbReference type="SMART" id="SM00850">
    <property type="entry name" value="LytTR"/>
    <property type="match status" value="1"/>
</dbReference>
<evidence type="ECO:0000256" key="3">
    <source>
        <dbReference type="PROSITE-ProRule" id="PRU00169"/>
    </source>
</evidence>
<dbReference type="RefSeq" id="WP_118652975.1">
    <property type="nucleotide sequence ID" value="NZ_JACOOW010000014.1"/>
</dbReference>
<reference evidence="5 6" key="1">
    <citation type="submission" date="2020-08" db="EMBL/GenBank/DDBJ databases">
        <title>Genome public.</title>
        <authorList>
            <person name="Liu C."/>
            <person name="Sun Q."/>
        </authorList>
    </citation>
    <scope>NUCLEOTIDE SEQUENCE [LARGE SCALE GENOMIC DNA]</scope>
    <source>
        <strain evidence="5 6">BX14</strain>
    </source>
</reference>
<accession>A0AAW3X646</accession>
<dbReference type="EMBL" id="JACOOW010000014">
    <property type="protein sequence ID" value="MBC5657714.1"/>
    <property type="molecule type" value="Genomic_DNA"/>
</dbReference>
<dbReference type="InterPro" id="IPR011006">
    <property type="entry name" value="CheY-like_superfamily"/>
</dbReference>
<dbReference type="AlphaFoldDB" id="A0AAW3X646"/>
<dbReference type="Gene3D" id="3.40.50.2300">
    <property type="match status" value="1"/>
</dbReference>
<dbReference type="Pfam" id="PF04397">
    <property type="entry name" value="LytTR"/>
    <property type="match status" value="1"/>
</dbReference>
<evidence type="ECO:0000256" key="1">
    <source>
        <dbReference type="ARBA" id="ARBA00018672"/>
    </source>
</evidence>
<dbReference type="PANTHER" id="PTHR37299:SF1">
    <property type="entry name" value="STAGE 0 SPORULATION PROTEIN A HOMOLOG"/>
    <property type="match status" value="1"/>
</dbReference>
<dbReference type="Pfam" id="PF00072">
    <property type="entry name" value="Response_reg"/>
    <property type="match status" value="1"/>
</dbReference>
<comment type="function">
    <text evidence="2">May play the central regulatory role in sporulation. It may be an element of the effector pathway responsible for the activation of sporulation genes in response to nutritional stress. Spo0A may act in concert with spo0H (a sigma factor) to control the expression of some genes that are critical to the sporulation process.</text>
</comment>
<sequence>MKIAIVDDLKLDAEQLSHLIFSYMKEHRIPTAAPEIFPNGKTFLASFTVGSFDIVFLDIYMDGLSGMETAQKLRALDASCRIVFVTTSPDFAVDSYDVNAAFYLLKPVTMERVSKALERCHLSADEAEVSVLVPCQGTELRLPLHQISYTEYLKRRILVHMRDRSQHEISMNQRDFSALLLSYPWFCDCIKGVLVNLEDVDKLLEDRFLMKSGASIPISRLKYRDVREQYIQYSYHLVRGGPHL</sequence>
<evidence type="ECO:0000313" key="5">
    <source>
        <dbReference type="EMBL" id="MBC5657714.1"/>
    </source>
</evidence>
<keyword evidence="3" id="KW-0597">Phosphoprotein</keyword>
<dbReference type="InterPro" id="IPR001789">
    <property type="entry name" value="Sig_transdc_resp-reg_receiver"/>
</dbReference>
<dbReference type="Proteomes" id="UP000653904">
    <property type="component" value="Unassembled WGS sequence"/>
</dbReference>
<dbReference type="InterPro" id="IPR046947">
    <property type="entry name" value="LytR-like"/>
</dbReference>
<comment type="caution">
    <text evidence="5">The sequence shown here is derived from an EMBL/GenBank/DDBJ whole genome shotgun (WGS) entry which is preliminary data.</text>
</comment>
<feature type="domain" description="Response regulatory" evidence="4">
    <location>
        <begin position="2"/>
        <end position="121"/>
    </location>
</feature>
<gene>
    <name evidence="5" type="ORF">H8S19_11710</name>
</gene>
<name>A0AAW3X646_9CLOT</name>
<dbReference type="GO" id="GO:0003677">
    <property type="term" value="F:DNA binding"/>
    <property type="evidence" value="ECO:0007669"/>
    <property type="project" value="InterPro"/>
</dbReference>
<organism evidence="5 6">
    <name type="scientific">Clostridium segne</name>
    <dbReference type="NCBI Taxonomy" id="2763038"/>
    <lineage>
        <taxon>Bacteria</taxon>
        <taxon>Bacillati</taxon>
        <taxon>Bacillota</taxon>
        <taxon>Clostridia</taxon>
        <taxon>Eubacteriales</taxon>
        <taxon>Clostridiaceae</taxon>
        <taxon>Clostridium</taxon>
    </lineage>
</organism>
<dbReference type="PROSITE" id="PS50110">
    <property type="entry name" value="RESPONSE_REGULATORY"/>
    <property type="match status" value="1"/>
</dbReference>
<dbReference type="GO" id="GO:0000156">
    <property type="term" value="F:phosphorelay response regulator activity"/>
    <property type="evidence" value="ECO:0007669"/>
    <property type="project" value="InterPro"/>
</dbReference>
<dbReference type="PANTHER" id="PTHR37299">
    <property type="entry name" value="TRANSCRIPTIONAL REGULATOR-RELATED"/>
    <property type="match status" value="1"/>
</dbReference>
<evidence type="ECO:0000313" key="6">
    <source>
        <dbReference type="Proteomes" id="UP000653904"/>
    </source>
</evidence>
<dbReference type="SUPFAM" id="SSF52172">
    <property type="entry name" value="CheY-like"/>
    <property type="match status" value="1"/>
</dbReference>
<feature type="modified residue" description="4-aspartylphosphate" evidence="3">
    <location>
        <position position="58"/>
    </location>
</feature>
<protein>
    <recommendedName>
        <fullName evidence="1">Stage 0 sporulation protein A homolog</fullName>
    </recommendedName>
</protein>